<dbReference type="InterPro" id="IPR036852">
    <property type="entry name" value="Peptidase_S8/S53_dom_sf"/>
</dbReference>
<feature type="domain" description="Inhibitor I9" evidence="6">
    <location>
        <begin position="19"/>
        <end position="79"/>
    </location>
</feature>
<keyword evidence="8" id="KW-1185">Reference proteome</keyword>
<proteinExistence type="inferred from homology"/>
<sequence length="395" mass="42630">MKTERSTLCTLVHFLISTPMSHHLGLLQKVVESNSVANFLARSYKRSFSGFAAKLIDREIERLANMKEVVSVFLSRILHPRTTRSWDFIGFNENKMEWHFKDESFGPPPKKWKGGCAGGTNFTCNKKLIGARFYNFSFVRDEQGHGTHTALMVAGITVHDVSFYGLAQGTATGGVPSARIAAYKVCNAEGCSTEAILATFDDAIADGVDIITISINSPSVVAFEKDPISIGAFHAMEKGILTTNSVGNGGPFDGSVASVAPWMLTVAASTIDRRIIDKVILGNGKTLVVALVNSFTLNGTSFPLIYGNGASSRCSNFSTRTCMDGFLDSDLVKGKVLLCDESDGANGAFLSGAVGSIMKVDWDDYSLVPPLPATSLSLNNRNVIKSYITPRKILE</sequence>
<dbReference type="GO" id="GO:0004252">
    <property type="term" value="F:serine-type endopeptidase activity"/>
    <property type="evidence" value="ECO:0007669"/>
    <property type="project" value="InterPro"/>
</dbReference>
<dbReference type="Gene3D" id="3.50.30.30">
    <property type="match status" value="1"/>
</dbReference>
<protein>
    <submittedName>
        <fullName evidence="7">Putative cucumisin</fullName>
        <ecNumber evidence="7">3.4.21.25</ecNumber>
    </submittedName>
</protein>
<dbReference type="OMA" id="HACNIAP"/>
<dbReference type="PROSITE" id="PS51892">
    <property type="entry name" value="SUBTILASE"/>
    <property type="match status" value="1"/>
</dbReference>
<dbReference type="AlphaFoldDB" id="A0A2P6S9G8"/>
<dbReference type="Gene3D" id="3.30.70.80">
    <property type="entry name" value="Peptidase S8 propeptide/proteinase inhibitor I9"/>
    <property type="match status" value="1"/>
</dbReference>
<dbReference type="Pfam" id="PF05922">
    <property type="entry name" value="Inhibitor_I9"/>
    <property type="match status" value="1"/>
</dbReference>
<evidence type="ECO:0000313" key="7">
    <source>
        <dbReference type="EMBL" id="PRQ55337.1"/>
    </source>
</evidence>
<gene>
    <name evidence="7" type="ORF">RchiOBHm_Chr1g0323461</name>
</gene>
<accession>A0A2P6S9G8</accession>
<name>A0A2P6S9G8_ROSCH</name>
<evidence type="ECO:0000256" key="1">
    <source>
        <dbReference type="ARBA" id="ARBA00004613"/>
    </source>
</evidence>
<dbReference type="EC" id="3.4.21.25" evidence="7"/>
<dbReference type="GO" id="GO:0006508">
    <property type="term" value="P:proteolysis"/>
    <property type="evidence" value="ECO:0007669"/>
    <property type="project" value="InterPro"/>
</dbReference>
<dbReference type="Proteomes" id="UP000238479">
    <property type="component" value="Chromosome 1"/>
</dbReference>
<comment type="similarity">
    <text evidence="2 4">Belongs to the peptidase S8 family.</text>
</comment>
<dbReference type="InterPro" id="IPR000209">
    <property type="entry name" value="Peptidase_S8/S53_dom"/>
</dbReference>
<keyword evidence="3" id="KW-0732">Signal</keyword>
<comment type="subcellular location">
    <subcellularLocation>
        <location evidence="1">Secreted</location>
    </subcellularLocation>
</comment>
<keyword evidence="7" id="KW-0378">Hydrolase</keyword>
<organism evidence="7 8">
    <name type="scientific">Rosa chinensis</name>
    <name type="common">China rose</name>
    <dbReference type="NCBI Taxonomy" id="74649"/>
    <lineage>
        <taxon>Eukaryota</taxon>
        <taxon>Viridiplantae</taxon>
        <taxon>Streptophyta</taxon>
        <taxon>Embryophyta</taxon>
        <taxon>Tracheophyta</taxon>
        <taxon>Spermatophyta</taxon>
        <taxon>Magnoliopsida</taxon>
        <taxon>eudicotyledons</taxon>
        <taxon>Gunneridae</taxon>
        <taxon>Pentapetalae</taxon>
        <taxon>rosids</taxon>
        <taxon>fabids</taxon>
        <taxon>Rosales</taxon>
        <taxon>Rosaceae</taxon>
        <taxon>Rosoideae</taxon>
        <taxon>Rosoideae incertae sedis</taxon>
        <taxon>Rosa</taxon>
    </lineage>
</organism>
<evidence type="ECO:0000256" key="2">
    <source>
        <dbReference type="ARBA" id="ARBA00011073"/>
    </source>
</evidence>
<evidence type="ECO:0000256" key="4">
    <source>
        <dbReference type="PROSITE-ProRule" id="PRU01240"/>
    </source>
</evidence>
<dbReference type="Gramene" id="PRQ55337">
    <property type="protein sequence ID" value="PRQ55337"/>
    <property type="gene ID" value="RchiOBHm_Chr1g0323461"/>
</dbReference>
<dbReference type="SUPFAM" id="SSF52743">
    <property type="entry name" value="Subtilisin-like"/>
    <property type="match status" value="1"/>
</dbReference>
<dbReference type="InterPro" id="IPR037045">
    <property type="entry name" value="S8pro/Inhibitor_I9_sf"/>
</dbReference>
<dbReference type="STRING" id="74649.A0A2P6S9G8"/>
<evidence type="ECO:0000313" key="8">
    <source>
        <dbReference type="Proteomes" id="UP000238479"/>
    </source>
</evidence>
<feature type="domain" description="Peptidase S8/S53" evidence="5">
    <location>
        <begin position="137"/>
        <end position="306"/>
    </location>
</feature>
<dbReference type="CDD" id="cd02120">
    <property type="entry name" value="PA_subtilisin_like"/>
    <property type="match status" value="1"/>
</dbReference>
<comment type="caution">
    <text evidence="7">The sequence shown here is derived from an EMBL/GenBank/DDBJ whole genome shotgun (WGS) entry which is preliminary data.</text>
</comment>
<evidence type="ECO:0000256" key="3">
    <source>
        <dbReference type="ARBA" id="ARBA00022729"/>
    </source>
</evidence>
<dbReference type="PANTHER" id="PTHR10795">
    <property type="entry name" value="PROPROTEIN CONVERTASE SUBTILISIN/KEXIN"/>
    <property type="match status" value="1"/>
</dbReference>
<dbReference type="EMBL" id="PDCK01000039">
    <property type="protein sequence ID" value="PRQ55337.1"/>
    <property type="molecule type" value="Genomic_DNA"/>
</dbReference>
<comment type="caution">
    <text evidence="4">Lacks conserved residue(s) required for the propagation of feature annotation.</text>
</comment>
<evidence type="ECO:0000259" key="6">
    <source>
        <dbReference type="Pfam" id="PF05922"/>
    </source>
</evidence>
<dbReference type="Gene3D" id="3.40.50.200">
    <property type="entry name" value="Peptidase S8/S53 domain"/>
    <property type="match status" value="1"/>
</dbReference>
<dbReference type="GO" id="GO:0005576">
    <property type="term" value="C:extracellular region"/>
    <property type="evidence" value="ECO:0007669"/>
    <property type="project" value="UniProtKB-SubCell"/>
</dbReference>
<dbReference type="Pfam" id="PF00082">
    <property type="entry name" value="Peptidase_S8"/>
    <property type="match status" value="1"/>
</dbReference>
<dbReference type="InterPro" id="IPR010259">
    <property type="entry name" value="S8pro/Inhibitor_I9"/>
</dbReference>
<dbReference type="InterPro" id="IPR045051">
    <property type="entry name" value="SBT"/>
</dbReference>
<evidence type="ECO:0000259" key="5">
    <source>
        <dbReference type="Pfam" id="PF00082"/>
    </source>
</evidence>
<reference evidence="7 8" key="1">
    <citation type="journal article" date="2018" name="Nat. Genet.">
        <title>The Rosa genome provides new insights in the design of modern roses.</title>
        <authorList>
            <person name="Bendahmane M."/>
        </authorList>
    </citation>
    <scope>NUCLEOTIDE SEQUENCE [LARGE SCALE GENOMIC DNA]</scope>
    <source>
        <strain evidence="8">cv. Old Blush</strain>
    </source>
</reference>